<feature type="region of interest" description="Disordered" evidence="1">
    <location>
        <begin position="1"/>
        <end position="59"/>
    </location>
</feature>
<sequence length="229" mass="24824">MPWWQWRPGHTGGGRLERPSVTQGAIGEEPEAASSGSAPRQGGAPRPSGGSGKRTTLPGKVRVGVPAQREAGQHITVPSDLSSMDDEMPVKVAPVTLRRIGEALDLLDVRYLADGDGSLLAMWERHAVLFTLEGPDDEILVMRARPHSTVPPDWADRAYRVVNEWNHTRRFCKAYVGDPTERGQLPIYAELQVPLSAGAHDALVVELLDCGAAVATSFVDWLHDEGALL</sequence>
<dbReference type="Pfam" id="PF10722">
    <property type="entry name" value="YbjN"/>
    <property type="match status" value="1"/>
</dbReference>
<evidence type="ECO:0000313" key="3">
    <source>
        <dbReference type="Proteomes" id="UP001589867"/>
    </source>
</evidence>
<evidence type="ECO:0000313" key="2">
    <source>
        <dbReference type="EMBL" id="MFC0532213.1"/>
    </source>
</evidence>
<dbReference type="Proteomes" id="UP001589867">
    <property type="component" value="Unassembled WGS sequence"/>
</dbReference>
<name>A0ABV6MCW9_9ACTN</name>
<reference evidence="2 3" key="1">
    <citation type="submission" date="2024-09" db="EMBL/GenBank/DDBJ databases">
        <authorList>
            <person name="Sun Q."/>
            <person name="Mori K."/>
        </authorList>
    </citation>
    <scope>NUCLEOTIDE SEQUENCE [LARGE SCALE GENOMIC DNA]</scope>
    <source>
        <strain evidence="2 3">TBRC 3947</strain>
    </source>
</reference>
<accession>A0ABV6MCW9</accession>
<gene>
    <name evidence="2" type="ORF">ACFFIA_31645</name>
</gene>
<dbReference type="EMBL" id="JBHLUH010000068">
    <property type="protein sequence ID" value="MFC0532213.1"/>
    <property type="molecule type" value="Genomic_DNA"/>
</dbReference>
<evidence type="ECO:0000256" key="1">
    <source>
        <dbReference type="SAM" id="MobiDB-lite"/>
    </source>
</evidence>
<dbReference type="RefSeq" id="WP_377257847.1">
    <property type="nucleotide sequence ID" value="NZ_JBHLUH010000068.1"/>
</dbReference>
<organism evidence="2 3">
    <name type="scientific">Phytohabitans kaempferiae</name>
    <dbReference type="NCBI Taxonomy" id="1620943"/>
    <lineage>
        <taxon>Bacteria</taxon>
        <taxon>Bacillati</taxon>
        <taxon>Actinomycetota</taxon>
        <taxon>Actinomycetes</taxon>
        <taxon>Micromonosporales</taxon>
        <taxon>Micromonosporaceae</taxon>
    </lineage>
</organism>
<comment type="caution">
    <text evidence="2">The sequence shown here is derived from an EMBL/GenBank/DDBJ whole genome shotgun (WGS) entry which is preliminary data.</text>
</comment>
<dbReference type="InterPro" id="IPR019660">
    <property type="entry name" value="Put_sensory_transdc_reg_YbjN"/>
</dbReference>
<protein>
    <submittedName>
        <fullName evidence="2">YbjN domain-containing protein</fullName>
    </submittedName>
</protein>
<keyword evidence="3" id="KW-1185">Reference proteome</keyword>
<proteinExistence type="predicted"/>